<dbReference type="RefSeq" id="WP_179491912.1">
    <property type="nucleotide sequence ID" value="NZ_JACCBV010000001.1"/>
</dbReference>
<comment type="caution">
    <text evidence="1">The sequence shown here is derived from an EMBL/GenBank/DDBJ whole genome shotgun (WGS) entry which is preliminary data.</text>
</comment>
<name>A0A7Y9KL48_9MICO</name>
<dbReference type="AlphaFoldDB" id="A0A7Y9KL48"/>
<evidence type="ECO:0000313" key="1">
    <source>
        <dbReference type="EMBL" id="NYE21351.1"/>
    </source>
</evidence>
<reference evidence="1 2" key="1">
    <citation type="submission" date="2020-07" db="EMBL/GenBank/DDBJ databases">
        <title>Sequencing the genomes of 1000 actinobacteria strains.</title>
        <authorList>
            <person name="Klenk H.-P."/>
        </authorList>
    </citation>
    <scope>NUCLEOTIDE SEQUENCE [LARGE SCALE GENOMIC DNA]</scope>
    <source>
        <strain evidence="1 2">DSM 24662</strain>
    </source>
</reference>
<sequence length="203" mass="21935">MARTGGRNLWIAVPAGLLCAAVVVALAYLALPMIPVSVAWAGEVLRSASTPKDPGDAPPPITQAERPDCRDLYPDDLWAELVWSRDTLLAQSIAVPDTMPPTLVEALTPTVLVTCTWRGGDGRQLVTALARVPDQMTPVAEAALRAEGFLCRTVVGGTLICRQPSGDDDLVQQVLRDGVWLSIAERGWHPLRFADRVVAHVWE</sequence>
<dbReference type="Proteomes" id="UP000576969">
    <property type="component" value="Unassembled WGS sequence"/>
</dbReference>
<keyword evidence="2" id="KW-1185">Reference proteome</keyword>
<protein>
    <submittedName>
        <fullName evidence="1">Uncharacterized protein</fullName>
    </submittedName>
</protein>
<accession>A0A7Y9KL48</accession>
<gene>
    <name evidence="1" type="ORF">BJ991_003379</name>
</gene>
<organism evidence="1 2">
    <name type="scientific">Microbacterium immunditiarum</name>
    <dbReference type="NCBI Taxonomy" id="337480"/>
    <lineage>
        <taxon>Bacteria</taxon>
        <taxon>Bacillati</taxon>
        <taxon>Actinomycetota</taxon>
        <taxon>Actinomycetes</taxon>
        <taxon>Micrococcales</taxon>
        <taxon>Microbacteriaceae</taxon>
        <taxon>Microbacterium</taxon>
    </lineage>
</organism>
<dbReference type="EMBL" id="JACCBV010000001">
    <property type="protein sequence ID" value="NYE21351.1"/>
    <property type="molecule type" value="Genomic_DNA"/>
</dbReference>
<evidence type="ECO:0000313" key="2">
    <source>
        <dbReference type="Proteomes" id="UP000576969"/>
    </source>
</evidence>
<proteinExistence type="predicted"/>